<evidence type="ECO:0000313" key="2">
    <source>
        <dbReference type="EMBL" id="WGS64943.1"/>
    </source>
</evidence>
<dbReference type="Pfam" id="PF08922">
    <property type="entry name" value="DUF1905"/>
    <property type="match status" value="1"/>
</dbReference>
<dbReference type="Gene3D" id="2.40.30.100">
    <property type="entry name" value="AF2212/PG0164-like"/>
    <property type="match status" value="1"/>
</dbReference>
<evidence type="ECO:0000313" key="3">
    <source>
        <dbReference type="Proteomes" id="UP001232493"/>
    </source>
</evidence>
<keyword evidence="3" id="KW-1185">Reference proteome</keyword>
<name>A0ABY8PQZ0_9BACT</name>
<evidence type="ECO:0000256" key="1">
    <source>
        <dbReference type="SAM" id="Coils"/>
    </source>
</evidence>
<gene>
    <name evidence="2" type="ORF">JRV97_11400</name>
</gene>
<feature type="coiled-coil region" evidence="1">
    <location>
        <begin position="86"/>
        <end position="151"/>
    </location>
</feature>
<dbReference type="InterPro" id="IPR015018">
    <property type="entry name" value="DUF1905"/>
</dbReference>
<sequence>MKKYNFIAEIKESKIGKGGAYIEFPYDVEKEFGKKGRIKVVAFFDGVEYRGSLVKMGTDCHILGIQKAIRKKINKDIGDKVEITLYEDTEERKIILNKLLENKLKENNLIEVFEKLSYSRKKEYNNLIENAKKEETKLKRLKKIISELKRG</sequence>
<organism evidence="2 3">
    <name type="scientific">Marinitoga aeolica</name>
    <dbReference type="NCBI Taxonomy" id="2809031"/>
    <lineage>
        <taxon>Bacteria</taxon>
        <taxon>Thermotogati</taxon>
        <taxon>Thermotogota</taxon>
        <taxon>Thermotogae</taxon>
        <taxon>Petrotogales</taxon>
        <taxon>Petrotogaceae</taxon>
        <taxon>Marinitoga</taxon>
    </lineage>
</organism>
<protein>
    <submittedName>
        <fullName evidence="2">DUF1905 domain-containing protein</fullName>
    </submittedName>
</protein>
<dbReference type="InterPro" id="IPR037079">
    <property type="entry name" value="AF2212/PG0164-like_sf"/>
</dbReference>
<reference evidence="2 3" key="1">
    <citation type="submission" date="2021-02" db="EMBL/GenBank/DDBJ databases">
        <title>Characterization of Marinitoga sp. nov. str. BP5-C20A.</title>
        <authorList>
            <person name="Erauso G."/>
            <person name="Postec A."/>
        </authorList>
    </citation>
    <scope>NUCLEOTIDE SEQUENCE [LARGE SCALE GENOMIC DNA]</scope>
    <source>
        <strain evidence="2 3">BP5-C20A</strain>
    </source>
</reference>
<accession>A0ABY8PQZ0</accession>
<dbReference type="EMBL" id="CP069362">
    <property type="protein sequence ID" value="WGS64943.1"/>
    <property type="molecule type" value="Genomic_DNA"/>
</dbReference>
<dbReference type="RefSeq" id="WP_280998998.1">
    <property type="nucleotide sequence ID" value="NZ_CP069362.1"/>
</dbReference>
<dbReference type="Proteomes" id="UP001232493">
    <property type="component" value="Chromosome"/>
</dbReference>
<keyword evidence="1" id="KW-0175">Coiled coil</keyword>
<dbReference type="Pfam" id="PF13376">
    <property type="entry name" value="OmdA"/>
    <property type="match status" value="1"/>
</dbReference>
<dbReference type="SUPFAM" id="SSF141694">
    <property type="entry name" value="AF2212/PG0164-like"/>
    <property type="match status" value="1"/>
</dbReference>
<proteinExistence type="predicted"/>